<feature type="region of interest" description="Disordered" evidence="1">
    <location>
        <begin position="1"/>
        <end position="23"/>
    </location>
</feature>
<dbReference type="EMBL" id="JANEYG010000056">
    <property type="protein sequence ID" value="KAJ8915217.1"/>
    <property type="molecule type" value="Genomic_DNA"/>
</dbReference>
<evidence type="ECO:0000313" key="3">
    <source>
        <dbReference type="Proteomes" id="UP001159042"/>
    </source>
</evidence>
<gene>
    <name evidence="2" type="ORF">NQ315_015440</name>
</gene>
<protein>
    <submittedName>
        <fullName evidence="2">Uncharacterized protein</fullName>
    </submittedName>
</protein>
<comment type="caution">
    <text evidence="2">The sequence shown here is derived from an EMBL/GenBank/DDBJ whole genome shotgun (WGS) entry which is preliminary data.</text>
</comment>
<reference evidence="2 3" key="1">
    <citation type="journal article" date="2023" name="Insect Mol. Biol.">
        <title>Genome sequencing provides insights into the evolution of gene families encoding plant cell wall-degrading enzymes in longhorned beetles.</title>
        <authorList>
            <person name="Shin N.R."/>
            <person name="Okamura Y."/>
            <person name="Kirsch R."/>
            <person name="Pauchet Y."/>
        </authorList>
    </citation>
    <scope>NUCLEOTIDE SEQUENCE [LARGE SCALE GENOMIC DNA]</scope>
    <source>
        <strain evidence="2">EAD_L_NR</strain>
    </source>
</reference>
<proteinExistence type="predicted"/>
<organism evidence="2 3">
    <name type="scientific">Exocentrus adspersus</name>
    <dbReference type="NCBI Taxonomy" id="1586481"/>
    <lineage>
        <taxon>Eukaryota</taxon>
        <taxon>Metazoa</taxon>
        <taxon>Ecdysozoa</taxon>
        <taxon>Arthropoda</taxon>
        <taxon>Hexapoda</taxon>
        <taxon>Insecta</taxon>
        <taxon>Pterygota</taxon>
        <taxon>Neoptera</taxon>
        <taxon>Endopterygota</taxon>
        <taxon>Coleoptera</taxon>
        <taxon>Polyphaga</taxon>
        <taxon>Cucujiformia</taxon>
        <taxon>Chrysomeloidea</taxon>
        <taxon>Cerambycidae</taxon>
        <taxon>Lamiinae</taxon>
        <taxon>Acanthocinini</taxon>
        <taxon>Exocentrus</taxon>
    </lineage>
</organism>
<evidence type="ECO:0000313" key="2">
    <source>
        <dbReference type="EMBL" id="KAJ8915217.1"/>
    </source>
</evidence>
<feature type="compositionally biased region" description="Basic and acidic residues" evidence="1">
    <location>
        <begin position="1"/>
        <end position="17"/>
    </location>
</feature>
<accession>A0AAV8VMK5</accession>
<dbReference type="Proteomes" id="UP001159042">
    <property type="component" value="Unassembled WGS sequence"/>
</dbReference>
<keyword evidence="3" id="KW-1185">Reference proteome</keyword>
<name>A0AAV8VMK5_9CUCU</name>
<sequence length="86" mass="10081">MEPKEFGCRPEAEKQKGDEDEESLMEECWTAKYKGDSRKWLIRDGSYKNRRGPLMSSMKASYIYPLKEDKDLENLVSTRMLTVVNL</sequence>
<evidence type="ECO:0000256" key="1">
    <source>
        <dbReference type="SAM" id="MobiDB-lite"/>
    </source>
</evidence>
<dbReference type="AlphaFoldDB" id="A0AAV8VMK5"/>